<organism evidence="2 3">
    <name type="scientific">Methanosphaerula palustris (strain ATCC BAA-1556 / DSM 19958 / E1-9c)</name>
    <dbReference type="NCBI Taxonomy" id="521011"/>
    <lineage>
        <taxon>Archaea</taxon>
        <taxon>Methanobacteriati</taxon>
        <taxon>Methanobacteriota</taxon>
        <taxon>Stenosarchaea group</taxon>
        <taxon>Methanomicrobia</taxon>
        <taxon>Methanomicrobiales</taxon>
        <taxon>Methanoregulaceae</taxon>
        <taxon>Methanosphaerula</taxon>
    </lineage>
</organism>
<keyword evidence="3" id="KW-1185">Reference proteome</keyword>
<name>B8GFZ6_METPE</name>
<protein>
    <submittedName>
        <fullName evidence="2">Uncharacterized protein</fullName>
    </submittedName>
</protein>
<sequence length="62" mass="6724">MMGEETDSGLYCTGDYHPAFSQGKIRSGLIGSGAGLRKTEDSKHTPARGVTQRRCLNSEHID</sequence>
<evidence type="ECO:0000256" key="1">
    <source>
        <dbReference type="SAM" id="MobiDB-lite"/>
    </source>
</evidence>
<proteinExistence type="predicted"/>
<dbReference type="AlphaFoldDB" id="B8GFZ6"/>
<gene>
    <name evidence="2" type="ordered locus">Mpal_2773</name>
</gene>
<dbReference type="Proteomes" id="UP000002457">
    <property type="component" value="Chromosome"/>
</dbReference>
<evidence type="ECO:0000313" key="3">
    <source>
        <dbReference type="Proteomes" id="UP000002457"/>
    </source>
</evidence>
<evidence type="ECO:0000313" key="2">
    <source>
        <dbReference type="EMBL" id="ACL18029.1"/>
    </source>
</evidence>
<feature type="region of interest" description="Disordered" evidence="1">
    <location>
        <begin position="29"/>
        <end position="62"/>
    </location>
</feature>
<reference evidence="2 3" key="1">
    <citation type="journal article" date="2015" name="Genome Announc.">
        <title>Complete Genome Sequence of Methanosphaerula palustris E1-9CT, a Hydrogenotrophic Methanogen Isolated from a Minerotrophic Fen Peatland.</title>
        <authorList>
            <person name="Cadillo-Quiroz H."/>
            <person name="Browne P."/>
            <person name="Kyrpides N."/>
            <person name="Woyke T."/>
            <person name="Goodwin L."/>
            <person name="Detter C."/>
            <person name="Yavitt J.B."/>
            <person name="Zinder S.H."/>
        </authorList>
    </citation>
    <scope>NUCLEOTIDE SEQUENCE [LARGE SCALE GENOMIC DNA]</scope>
    <source>
        <strain evidence="3">ATCC BAA-1556 / DSM 19958 / E1-9c</strain>
    </source>
</reference>
<dbReference type="KEGG" id="mpl:Mpal_2773"/>
<accession>B8GFZ6</accession>
<dbReference type="EMBL" id="CP001338">
    <property type="protein sequence ID" value="ACL18029.1"/>
    <property type="molecule type" value="Genomic_DNA"/>
</dbReference>
<dbReference type="HOGENOM" id="CLU_2893285_0_0_2"/>